<accession>A0A4D4IW46</accession>
<name>A0A4D4IW46_9PSEU</name>
<dbReference type="EMBL" id="BJFL01000001">
    <property type="protein sequence ID" value="GDY28575.1"/>
    <property type="molecule type" value="Genomic_DNA"/>
</dbReference>
<keyword evidence="2" id="KW-1185">Reference proteome</keyword>
<gene>
    <name evidence="1" type="ORF">GTS_02080</name>
</gene>
<evidence type="ECO:0000313" key="1">
    <source>
        <dbReference type="EMBL" id="GDY28575.1"/>
    </source>
</evidence>
<reference evidence="2" key="1">
    <citation type="submission" date="2019-04" db="EMBL/GenBank/DDBJ databases">
        <title>Draft genome sequence of Pseudonocardiaceae bacterium SL3-2-4.</title>
        <authorList>
            <person name="Ningsih F."/>
            <person name="Yokota A."/>
            <person name="Sakai Y."/>
            <person name="Nanatani K."/>
            <person name="Yabe S."/>
            <person name="Oetari A."/>
            <person name="Sjamsuridzal W."/>
        </authorList>
    </citation>
    <scope>NUCLEOTIDE SEQUENCE [LARGE SCALE GENOMIC DNA]</scope>
    <source>
        <strain evidence="2">SL3-2-4</strain>
    </source>
</reference>
<proteinExistence type="predicted"/>
<comment type="caution">
    <text evidence="1">The sequence shown here is derived from an EMBL/GenBank/DDBJ whole genome shotgun (WGS) entry which is preliminary data.</text>
</comment>
<dbReference type="AlphaFoldDB" id="A0A4D4IW46"/>
<sequence>MNPASFGHEARLRAAAYASAGDREGLAATRPGFHITGDRVAETGVIFVALVSFPVVPGGSWVEEFSIYTETIENFGKEDGGGPRRVARSN</sequence>
<dbReference type="Proteomes" id="UP000298860">
    <property type="component" value="Unassembled WGS sequence"/>
</dbReference>
<organism evidence="1 2">
    <name type="scientific">Gandjariella thermophila</name>
    <dbReference type="NCBI Taxonomy" id="1931992"/>
    <lineage>
        <taxon>Bacteria</taxon>
        <taxon>Bacillati</taxon>
        <taxon>Actinomycetota</taxon>
        <taxon>Actinomycetes</taxon>
        <taxon>Pseudonocardiales</taxon>
        <taxon>Pseudonocardiaceae</taxon>
        <taxon>Gandjariella</taxon>
    </lineage>
</organism>
<evidence type="ECO:0000313" key="2">
    <source>
        <dbReference type="Proteomes" id="UP000298860"/>
    </source>
</evidence>
<protein>
    <submittedName>
        <fullName evidence="1">Uncharacterized protein</fullName>
    </submittedName>
</protein>
<dbReference type="RefSeq" id="WP_192909349.1">
    <property type="nucleotide sequence ID" value="NZ_BJFL01000001.1"/>
</dbReference>